<dbReference type="GO" id="GO:0043165">
    <property type="term" value="P:Gram-negative-bacterium-type cell outer membrane assembly"/>
    <property type="evidence" value="ECO:0007669"/>
    <property type="project" value="InterPro"/>
</dbReference>
<evidence type="ECO:0000313" key="1">
    <source>
        <dbReference type="EMBL" id="GCC49965.1"/>
    </source>
</evidence>
<gene>
    <name evidence="1" type="ORF">SanaruYs_01800</name>
</gene>
<dbReference type="EMBL" id="BHXQ01000001">
    <property type="protein sequence ID" value="GCC49965.1"/>
    <property type="molecule type" value="Genomic_DNA"/>
</dbReference>
<dbReference type="GO" id="GO:0019867">
    <property type="term" value="C:outer membrane"/>
    <property type="evidence" value="ECO:0007669"/>
    <property type="project" value="InterPro"/>
</dbReference>
<dbReference type="RefSeq" id="WP_127120626.1">
    <property type="nucleotide sequence ID" value="NZ_BHXQ01000001.1"/>
</dbReference>
<sequence length="178" mass="19612">MFNSFFKKPLSIVLTILLSIITTSCGVYSFSGVTITAKNISISEFYNNTDLGPANIGQTFTNKLKDYMLQNTSLAFVPDNGELHMEGVVTDFRIVDVAPTAAANPNERDAAALSRLSITVKVTYINNTDDSMSFRDKTFSFYENVDNDISPDAISEAVINKILDQIILDIFTASVANW</sequence>
<name>A0A401U533_9BACT</name>
<dbReference type="InterPro" id="IPR007485">
    <property type="entry name" value="LPS_assembly_LptE"/>
</dbReference>
<evidence type="ECO:0008006" key="3">
    <source>
        <dbReference type="Google" id="ProtNLM"/>
    </source>
</evidence>
<reference evidence="1 2" key="1">
    <citation type="submission" date="2018-11" db="EMBL/GenBank/DDBJ databases">
        <title>Chryseotalea sanarue gen. nov., sp., nov., a member of the family Cytophagaceae, isolated from a brackish lake in Hamamatsu Japan.</title>
        <authorList>
            <person name="Maejima Y."/>
            <person name="Iino T."/>
            <person name="Muraguchi Y."/>
            <person name="Fukuda K."/>
            <person name="Ohkuma M."/>
            <person name="Moriuchi R."/>
            <person name="Dohra H."/>
            <person name="Kimbara K."/>
            <person name="Shintani M."/>
        </authorList>
    </citation>
    <scope>NUCLEOTIDE SEQUENCE [LARGE SCALE GENOMIC DNA]</scope>
    <source>
        <strain evidence="1 2">Ys</strain>
    </source>
</reference>
<dbReference type="AlphaFoldDB" id="A0A401U533"/>
<proteinExistence type="predicted"/>
<keyword evidence="2" id="KW-1185">Reference proteome</keyword>
<accession>A0A401U533</accession>
<protein>
    <recommendedName>
        <fullName evidence="3">Lipopolysaccharide-assembly</fullName>
    </recommendedName>
</protein>
<organism evidence="1 2">
    <name type="scientific">Chryseotalea sanaruensis</name>
    <dbReference type="NCBI Taxonomy" id="2482724"/>
    <lineage>
        <taxon>Bacteria</taxon>
        <taxon>Pseudomonadati</taxon>
        <taxon>Bacteroidota</taxon>
        <taxon>Cytophagia</taxon>
        <taxon>Cytophagales</taxon>
        <taxon>Chryseotaleaceae</taxon>
        <taxon>Chryseotalea</taxon>
    </lineage>
</organism>
<dbReference type="Pfam" id="PF04390">
    <property type="entry name" value="LptE"/>
    <property type="match status" value="1"/>
</dbReference>
<dbReference type="PROSITE" id="PS51257">
    <property type="entry name" value="PROKAR_LIPOPROTEIN"/>
    <property type="match status" value="1"/>
</dbReference>
<dbReference type="Proteomes" id="UP000288227">
    <property type="component" value="Unassembled WGS sequence"/>
</dbReference>
<comment type="caution">
    <text evidence="1">The sequence shown here is derived from an EMBL/GenBank/DDBJ whole genome shotgun (WGS) entry which is preliminary data.</text>
</comment>
<evidence type="ECO:0000313" key="2">
    <source>
        <dbReference type="Proteomes" id="UP000288227"/>
    </source>
</evidence>
<dbReference type="OrthoDB" id="9790776at2"/>